<accession>A0AAP0M3Q8</accession>
<dbReference type="PANTHER" id="PTHR31625">
    <property type="match status" value="1"/>
</dbReference>
<dbReference type="Proteomes" id="UP001428341">
    <property type="component" value="Unassembled WGS sequence"/>
</dbReference>
<dbReference type="Pfam" id="PF02458">
    <property type="entry name" value="Transferase"/>
    <property type="match status" value="1"/>
</dbReference>
<keyword evidence="4" id="KW-1185">Reference proteome</keyword>
<gene>
    <name evidence="3" type="ORF">WN944_005628</name>
</gene>
<dbReference type="Gene3D" id="3.30.559.10">
    <property type="entry name" value="Chloramphenicol acetyltransferase-like domain"/>
    <property type="match status" value="2"/>
</dbReference>
<evidence type="ECO:0000313" key="4">
    <source>
        <dbReference type="Proteomes" id="UP001428341"/>
    </source>
</evidence>
<evidence type="ECO:0000256" key="2">
    <source>
        <dbReference type="ARBA" id="ARBA00023315"/>
    </source>
</evidence>
<dbReference type="InterPro" id="IPR023213">
    <property type="entry name" value="CAT-like_dom_sf"/>
</dbReference>
<protein>
    <submittedName>
        <fullName evidence="3">Uncharacterized protein</fullName>
    </submittedName>
</protein>
<comment type="caution">
    <text evidence="3">The sequence shown here is derived from an EMBL/GenBank/DDBJ whole genome shotgun (WGS) entry which is preliminary data.</text>
</comment>
<dbReference type="InterPro" id="IPR051504">
    <property type="entry name" value="Plant_metabolite_acyltrans"/>
</dbReference>
<name>A0AAP0M3Q8_9ROSI</name>
<proteinExistence type="predicted"/>
<dbReference type="SUPFAM" id="SSF52777">
    <property type="entry name" value="CoA-dependent acyltransferases"/>
    <property type="match status" value="1"/>
</dbReference>
<sequence>MATATSSINTINRVKIHEVTKITPMMIPDDDELICLPLTLFDTYWLKFLPVERLFFYEVADLTWDLFDSEILPKLKHSLSLTLGLHYLPLAGHMMWPEHAAKPAIYYFLPGQDQKEDIVNGVTVAVAESEGLDFDVLSGDGIRQAVEFRALTPQLSISDNKAEVVSIQITLFPKQGFCIGISNHHAFFDGRSTMMFIKSWAYLCKQYLDIASSQQQQQQQQTTICLPSELIPSFDRAFINENDPKGFDLVYVNNWLSFTGNDRSLKVLPSFNDVNKLVRATYVLTRAHLKKLRDKLLLLEDRNRQTSPNKLHLSTFVLACAYVFTCMVKARGGESDRDVILAFTADYRSRLDPPVPTNYFGNCVGSHTRLVKARDFVEEPAGTGLGGVAFVAHKLSEMVQEIGGGLTIQGFDEEKLVKLMAVMQRVSQGGQGLGVAGSIHFDVYGSDFGWGRPKKVEIVSIDTTGAVSLAESRHGDGGVEVGLALGKQDMDNFASFFDQGLKDLIV</sequence>
<evidence type="ECO:0000256" key="1">
    <source>
        <dbReference type="ARBA" id="ARBA00022679"/>
    </source>
</evidence>
<keyword evidence="2" id="KW-0012">Acyltransferase</keyword>
<keyword evidence="1" id="KW-0808">Transferase</keyword>
<dbReference type="GO" id="GO:0016747">
    <property type="term" value="F:acyltransferase activity, transferring groups other than amino-acyl groups"/>
    <property type="evidence" value="ECO:0007669"/>
    <property type="project" value="UniProtKB-ARBA"/>
</dbReference>
<organism evidence="3 4">
    <name type="scientific">Citrus x changshan-huyou</name>
    <dbReference type="NCBI Taxonomy" id="2935761"/>
    <lineage>
        <taxon>Eukaryota</taxon>
        <taxon>Viridiplantae</taxon>
        <taxon>Streptophyta</taxon>
        <taxon>Embryophyta</taxon>
        <taxon>Tracheophyta</taxon>
        <taxon>Spermatophyta</taxon>
        <taxon>Magnoliopsida</taxon>
        <taxon>eudicotyledons</taxon>
        <taxon>Gunneridae</taxon>
        <taxon>Pentapetalae</taxon>
        <taxon>rosids</taxon>
        <taxon>malvids</taxon>
        <taxon>Sapindales</taxon>
        <taxon>Rutaceae</taxon>
        <taxon>Aurantioideae</taxon>
        <taxon>Citrus</taxon>
    </lineage>
</organism>
<dbReference type="AlphaFoldDB" id="A0AAP0M3Q8"/>
<dbReference type="EMBL" id="JBCGBO010000006">
    <property type="protein sequence ID" value="KAK9194921.1"/>
    <property type="molecule type" value="Genomic_DNA"/>
</dbReference>
<reference evidence="3 4" key="1">
    <citation type="submission" date="2024-05" db="EMBL/GenBank/DDBJ databases">
        <title>Haplotype-resolved chromosome-level genome assembly of Huyou (Citrus changshanensis).</title>
        <authorList>
            <person name="Miao C."/>
            <person name="Chen W."/>
            <person name="Wu Y."/>
            <person name="Wang L."/>
            <person name="Zhao S."/>
            <person name="Grierson D."/>
            <person name="Xu C."/>
            <person name="Chen K."/>
        </authorList>
    </citation>
    <scope>NUCLEOTIDE SEQUENCE [LARGE SCALE GENOMIC DNA]</scope>
    <source>
        <strain evidence="3">01-14</strain>
        <tissue evidence="3">Leaf</tissue>
    </source>
</reference>
<evidence type="ECO:0000313" key="3">
    <source>
        <dbReference type="EMBL" id="KAK9194921.1"/>
    </source>
</evidence>